<name>A0A091AVW1_9GAMM</name>
<organism evidence="2 3">
    <name type="scientific">Arenimonas oryziterrae DSM 21050 = YC6267</name>
    <dbReference type="NCBI Taxonomy" id="1121015"/>
    <lineage>
        <taxon>Bacteria</taxon>
        <taxon>Pseudomonadati</taxon>
        <taxon>Pseudomonadota</taxon>
        <taxon>Gammaproteobacteria</taxon>
        <taxon>Lysobacterales</taxon>
        <taxon>Lysobacteraceae</taxon>
        <taxon>Arenimonas</taxon>
    </lineage>
</organism>
<accession>A0A091AVW1</accession>
<keyword evidence="1" id="KW-1133">Transmembrane helix</keyword>
<protein>
    <submittedName>
        <fullName evidence="2">Uncharacterized protein</fullName>
    </submittedName>
</protein>
<dbReference type="NCBIfam" id="NF047765">
    <property type="entry name" value="LIC_13387_fam"/>
    <property type="match status" value="1"/>
</dbReference>
<gene>
    <name evidence="2" type="ORF">N789_11860</name>
</gene>
<dbReference type="EMBL" id="AVCI01000007">
    <property type="protein sequence ID" value="KFN42819.1"/>
    <property type="molecule type" value="Genomic_DNA"/>
</dbReference>
<feature type="transmembrane region" description="Helical" evidence="1">
    <location>
        <begin position="118"/>
        <end position="137"/>
    </location>
</feature>
<keyword evidence="1" id="KW-0812">Transmembrane</keyword>
<dbReference type="Proteomes" id="UP000029385">
    <property type="component" value="Unassembled WGS sequence"/>
</dbReference>
<reference evidence="2 3" key="1">
    <citation type="submission" date="2013-09" db="EMBL/GenBank/DDBJ databases">
        <title>Genome sequencing of Arenimonas oryziterrae.</title>
        <authorList>
            <person name="Chen F."/>
            <person name="Wang G."/>
        </authorList>
    </citation>
    <scope>NUCLEOTIDE SEQUENCE [LARGE SCALE GENOMIC DNA]</scope>
    <source>
        <strain evidence="2 3">YC6267</strain>
    </source>
</reference>
<feature type="transmembrane region" description="Helical" evidence="1">
    <location>
        <begin position="7"/>
        <end position="29"/>
    </location>
</feature>
<evidence type="ECO:0000256" key="1">
    <source>
        <dbReference type="SAM" id="Phobius"/>
    </source>
</evidence>
<dbReference type="InterPro" id="IPR058068">
    <property type="entry name" value="LIC_13387-like"/>
</dbReference>
<feature type="transmembrane region" description="Helical" evidence="1">
    <location>
        <begin position="60"/>
        <end position="82"/>
    </location>
</feature>
<dbReference type="PATRIC" id="fig|1121015.4.peg.1845"/>
<evidence type="ECO:0000313" key="2">
    <source>
        <dbReference type="EMBL" id="KFN42819.1"/>
    </source>
</evidence>
<evidence type="ECO:0000313" key="3">
    <source>
        <dbReference type="Proteomes" id="UP000029385"/>
    </source>
</evidence>
<feature type="transmembrane region" description="Helical" evidence="1">
    <location>
        <begin position="89"/>
        <end position="112"/>
    </location>
</feature>
<sequence>MRMLEQILLVTGAAIFGLLGTLHLLYTFFTNKFDTRNPAVGEAMRATSPVLTGHTTVWKAWIGFNGSHSLGAMMFSAVYLLLAIGHMDWLRVAPVFVWLAVVNCLAYLVLAIKYWFRIPLTGIAISTVCFLIAALRLGV</sequence>
<comment type="caution">
    <text evidence="2">The sequence shown here is derived from an EMBL/GenBank/DDBJ whole genome shotgun (WGS) entry which is preliminary data.</text>
</comment>
<keyword evidence="3" id="KW-1185">Reference proteome</keyword>
<proteinExistence type="predicted"/>
<dbReference type="AlphaFoldDB" id="A0A091AVW1"/>
<dbReference type="eggNOG" id="ENOG50333KN">
    <property type="taxonomic scope" value="Bacteria"/>
</dbReference>
<keyword evidence="1" id="KW-0472">Membrane</keyword>